<feature type="transmembrane region" description="Helical" evidence="1">
    <location>
        <begin position="266"/>
        <end position="289"/>
    </location>
</feature>
<dbReference type="EMBL" id="PTIX01000023">
    <property type="protein sequence ID" value="PPK63942.1"/>
    <property type="molecule type" value="Genomic_DNA"/>
</dbReference>
<evidence type="ECO:0000256" key="1">
    <source>
        <dbReference type="SAM" id="Phobius"/>
    </source>
</evidence>
<keyword evidence="3" id="KW-1185">Reference proteome</keyword>
<proteinExistence type="predicted"/>
<dbReference type="RefSeq" id="WP_104482334.1">
    <property type="nucleotide sequence ID" value="NZ_CP154825.1"/>
</dbReference>
<accession>A0A2S6GFF7</accession>
<keyword evidence="1" id="KW-0472">Membrane</keyword>
<sequence length="306" mass="31528">MSEQHEPMPEMAPQPATDHTGALRLGIVPLRPLKLGDILSGAWQALRLNAGALVGVSLLVTAASEVLTRLIAGASASSATQVVTSTAVDSTKVNWSGLWSLLGSFGLLIVIIGLFSVVISGVVNVVVPRAVFGHGTSASAALRGLRPSVGKLIGVSLLSWLVYLLIGAIAVFGIVATGQSGSLLVLPVFGIIAYLATAWSFAPSVAVVEGLGPAEALARSKSLVHAVGWWRVFGYMALVGAMTGLVLGALTALLATVTHDNGAVDAVVTILATTVITPFTQTVQTLLYVDHRARTEGIEGLWRVAG</sequence>
<reference evidence="2 3" key="1">
    <citation type="submission" date="2018-02" db="EMBL/GenBank/DDBJ databases">
        <title>Genomic Encyclopedia of Archaeal and Bacterial Type Strains, Phase II (KMG-II): from individual species to whole genera.</title>
        <authorList>
            <person name="Goeker M."/>
        </authorList>
    </citation>
    <scope>NUCLEOTIDE SEQUENCE [LARGE SCALE GENOMIC DNA]</scope>
    <source>
        <strain evidence="2 3">YU 961-1</strain>
    </source>
</reference>
<name>A0A2S6GFF7_9PSEU</name>
<comment type="caution">
    <text evidence="2">The sequence shown here is derived from an EMBL/GenBank/DDBJ whole genome shotgun (WGS) entry which is preliminary data.</text>
</comment>
<dbReference type="AlphaFoldDB" id="A0A2S6GFF7"/>
<feature type="transmembrane region" description="Helical" evidence="1">
    <location>
        <begin position="105"/>
        <end position="131"/>
    </location>
</feature>
<gene>
    <name evidence="2" type="ORF">CLV40_12362</name>
</gene>
<feature type="transmembrane region" description="Helical" evidence="1">
    <location>
        <begin position="152"/>
        <end position="176"/>
    </location>
</feature>
<dbReference type="Proteomes" id="UP000239203">
    <property type="component" value="Unassembled WGS sequence"/>
</dbReference>
<dbReference type="OrthoDB" id="121140at2"/>
<evidence type="ECO:0000313" key="2">
    <source>
        <dbReference type="EMBL" id="PPK63942.1"/>
    </source>
</evidence>
<protein>
    <recommendedName>
        <fullName evidence="4">Glycerophosphoryl diester phosphodiesterase family protein</fullName>
    </recommendedName>
</protein>
<evidence type="ECO:0008006" key="4">
    <source>
        <dbReference type="Google" id="ProtNLM"/>
    </source>
</evidence>
<feature type="transmembrane region" description="Helical" evidence="1">
    <location>
        <begin position="232"/>
        <end position="254"/>
    </location>
</feature>
<organism evidence="2 3">
    <name type="scientific">Actinokineospora auranticolor</name>
    <dbReference type="NCBI Taxonomy" id="155976"/>
    <lineage>
        <taxon>Bacteria</taxon>
        <taxon>Bacillati</taxon>
        <taxon>Actinomycetota</taxon>
        <taxon>Actinomycetes</taxon>
        <taxon>Pseudonocardiales</taxon>
        <taxon>Pseudonocardiaceae</taxon>
        <taxon>Actinokineospora</taxon>
    </lineage>
</organism>
<evidence type="ECO:0000313" key="3">
    <source>
        <dbReference type="Proteomes" id="UP000239203"/>
    </source>
</evidence>
<keyword evidence="1" id="KW-0812">Transmembrane</keyword>
<keyword evidence="1" id="KW-1133">Transmembrane helix</keyword>
<feature type="transmembrane region" description="Helical" evidence="1">
    <location>
        <begin position="188"/>
        <end position="211"/>
    </location>
</feature>